<dbReference type="AlphaFoldDB" id="A0AAV7DUA5"/>
<feature type="coiled-coil region" evidence="1">
    <location>
        <begin position="257"/>
        <end position="284"/>
    </location>
</feature>
<keyword evidence="4" id="KW-1185">Reference proteome</keyword>
<feature type="region of interest" description="Disordered" evidence="2">
    <location>
        <begin position="1"/>
        <end position="163"/>
    </location>
</feature>
<feature type="compositionally biased region" description="Polar residues" evidence="2">
    <location>
        <begin position="108"/>
        <end position="124"/>
    </location>
</feature>
<protein>
    <submittedName>
        <fullName evidence="3">Uncharacterized protein</fullName>
    </submittedName>
</protein>
<keyword evidence="1" id="KW-0175">Coiled coil</keyword>
<evidence type="ECO:0000256" key="2">
    <source>
        <dbReference type="SAM" id="MobiDB-lite"/>
    </source>
</evidence>
<reference evidence="3 4" key="1">
    <citation type="submission" date="2021-07" db="EMBL/GenBank/DDBJ databases">
        <title>The Aristolochia fimbriata genome: insights into angiosperm evolution, floral development and chemical biosynthesis.</title>
        <authorList>
            <person name="Jiao Y."/>
        </authorList>
    </citation>
    <scope>NUCLEOTIDE SEQUENCE [LARGE SCALE GENOMIC DNA]</scope>
    <source>
        <strain evidence="3">IBCAS-2021</strain>
        <tissue evidence="3">Leaf</tissue>
    </source>
</reference>
<feature type="compositionally biased region" description="Polar residues" evidence="2">
    <location>
        <begin position="12"/>
        <end position="28"/>
    </location>
</feature>
<sequence>MKEPPLHKNEEQTATEVQAGQGSPSQNDPPHISIDSEMKKDDRPSEEKPDFVVPPSNVEAQKDSANTLAESTKESSQEAPVEDQPLATSSPRTVSGDGAEAKKAATDISASSPTSASCPVTQEQKPGDETVPSKGGDVQPSKPSPLTPKAVLSPGPPAAEPSRRSITEVMATIDSELEACSSSVSAPPSDRLSFIRASLKQSLPDLMRGECSAEVLSWVEELKGFRNLPFADHIWVTRALGIPECAKKRKSPGDDGIQAASDRLKVVREELASLQREYDVDLDKMKSIKSQFADEVDEVSSNLNTCLSILSELEKEEFLSCKKREIFVDALKTSSEAFEVLKRHGFDIEGSSITQSNARLQIDKLCDEAEELVRQLQAKKREVRERGVVARLVEAGS</sequence>
<feature type="coiled-coil region" evidence="1">
    <location>
        <begin position="355"/>
        <end position="386"/>
    </location>
</feature>
<feature type="compositionally biased region" description="Basic and acidic residues" evidence="2">
    <location>
        <begin position="1"/>
        <end position="11"/>
    </location>
</feature>
<proteinExistence type="predicted"/>
<name>A0AAV7DUA5_ARIFI</name>
<organism evidence="3 4">
    <name type="scientific">Aristolochia fimbriata</name>
    <name type="common">White veined hardy Dutchman's pipe vine</name>
    <dbReference type="NCBI Taxonomy" id="158543"/>
    <lineage>
        <taxon>Eukaryota</taxon>
        <taxon>Viridiplantae</taxon>
        <taxon>Streptophyta</taxon>
        <taxon>Embryophyta</taxon>
        <taxon>Tracheophyta</taxon>
        <taxon>Spermatophyta</taxon>
        <taxon>Magnoliopsida</taxon>
        <taxon>Magnoliidae</taxon>
        <taxon>Piperales</taxon>
        <taxon>Aristolochiaceae</taxon>
        <taxon>Aristolochia</taxon>
    </lineage>
</organism>
<feature type="compositionally biased region" description="Basic and acidic residues" evidence="2">
    <location>
        <begin position="34"/>
        <end position="50"/>
    </location>
</feature>
<dbReference type="EMBL" id="JAINDJ010000009">
    <property type="protein sequence ID" value="KAG9438882.1"/>
    <property type="molecule type" value="Genomic_DNA"/>
</dbReference>
<gene>
    <name evidence="3" type="ORF">H6P81_021180</name>
</gene>
<evidence type="ECO:0000313" key="4">
    <source>
        <dbReference type="Proteomes" id="UP000825729"/>
    </source>
</evidence>
<dbReference type="Proteomes" id="UP000825729">
    <property type="component" value="Unassembled WGS sequence"/>
</dbReference>
<comment type="caution">
    <text evidence="3">The sequence shown here is derived from an EMBL/GenBank/DDBJ whole genome shotgun (WGS) entry which is preliminary data.</text>
</comment>
<accession>A0AAV7DUA5</accession>
<evidence type="ECO:0000256" key="1">
    <source>
        <dbReference type="SAM" id="Coils"/>
    </source>
</evidence>
<evidence type="ECO:0000313" key="3">
    <source>
        <dbReference type="EMBL" id="KAG9438882.1"/>
    </source>
</evidence>